<keyword evidence="10" id="KW-0472">Membrane</keyword>
<keyword evidence="14" id="KW-1185">Reference proteome</keyword>
<dbReference type="SUPFAM" id="SSF158472">
    <property type="entry name" value="HAMP domain-like"/>
    <property type="match status" value="1"/>
</dbReference>
<feature type="transmembrane region" description="Helical" evidence="10">
    <location>
        <begin position="12"/>
        <end position="34"/>
    </location>
</feature>
<dbReference type="Pfam" id="PF02518">
    <property type="entry name" value="HATPase_c"/>
    <property type="match status" value="1"/>
</dbReference>
<dbReference type="SMART" id="SM00387">
    <property type="entry name" value="HATPase_c"/>
    <property type="match status" value="1"/>
</dbReference>
<accession>A0ABX5M2I9</accession>
<protein>
    <recommendedName>
        <fullName evidence="3">histidine kinase</fullName>
        <ecNumber evidence="3">2.7.13.3</ecNumber>
    </recommendedName>
</protein>
<dbReference type="RefSeq" id="WP_110185606.1">
    <property type="nucleotide sequence ID" value="NZ_CP177354.1"/>
</dbReference>
<dbReference type="SUPFAM" id="SSF55874">
    <property type="entry name" value="ATPase domain of HSP90 chaperone/DNA topoisomerase II/histidine kinase"/>
    <property type="match status" value="1"/>
</dbReference>
<feature type="transmembrane region" description="Helical" evidence="10">
    <location>
        <begin position="148"/>
        <end position="169"/>
    </location>
</feature>
<evidence type="ECO:0000259" key="12">
    <source>
        <dbReference type="PROSITE" id="PS50885"/>
    </source>
</evidence>
<dbReference type="CDD" id="cd00075">
    <property type="entry name" value="HATPase"/>
    <property type="match status" value="1"/>
</dbReference>
<evidence type="ECO:0000256" key="7">
    <source>
        <dbReference type="ARBA" id="ARBA00022741"/>
    </source>
</evidence>
<comment type="catalytic activity">
    <reaction evidence="1">
        <text>ATP + protein L-histidine = ADP + protein N-phospho-L-histidine.</text>
        <dbReference type="EC" id="2.7.13.3"/>
    </reaction>
</comment>
<evidence type="ECO:0000256" key="2">
    <source>
        <dbReference type="ARBA" id="ARBA00004651"/>
    </source>
</evidence>
<keyword evidence="5" id="KW-0597">Phosphoprotein</keyword>
<dbReference type="InterPro" id="IPR003594">
    <property type="entry name" value="HATPase_dom"/>
</dbReference>
<sequence length="444" mass="49164">MFRSLLAKTWLILALTVLAVLLCYTLIVTQFIILPVARQSADDQAALMKLAAETWVELPPYARSYYQLELAGQHLLLLTKTPPTTRPLLKSNMFLDMLTAALARRLETDIRLRLDKDDNNLVWASFDLPTGTVYIGFARERRAFPIPIAAILILTFASLLVLITSLTIVSRITRPLVAASRAARRIGKGLNFEPLDETGPEEMAVLARSFNKMGKEVRELLEHRTTLLAGISHDLRTPIARMQMAIELLDDGSNDELVERLKRNLTEMDTLIGDTLALSRGMEQAPLEALPPGPWLTDLVNSFQNDRLRLIRLTALPEKLMLPPLALKRVLTNLIENALRYSAPGPVTLEVTMQGPQITLTVLDRGPGIPAEAKAKIFEPFYRLEASRNKHTGGSGLGLAIVAQLCEMYNWHLAVLDNPAGGTMMQLSLLAESPDTEALPAPQS</sequence>
<dbReference type="InterPro" id="IPR003660">
    <property type="entry name" value="HAMP_dom"/>
</dbReference>
<name>A0ABX5M2I9_9GAMM</name>
<dbReference type="PANTHER" id="PTHR44936:SF10">
    <property type="entry name" value="SENSOR PROTEIN RSTB"/>
    <property type="match status" value="1"/>
</dbReference>
<keyword evidence="6" id="KW-0808">Transferase</keyword>
<dbReference type="Proteomes" id="UP000248090">
    <property type="component" value="Unassembled WGS sequence"/>
</dbReference>
<dbReference type="PANTHER" id="PTHR44936">
    <property type="entry name" value="SENSOR PROTEIN CREC"/>
    <property type="match status" value="1"/>
</dbReference>
<evidence type="ECO:0000313" key="13">
    <source>
        <dbReference type="EMBL" id="PXF33097.1"/>
    </source>
</evidence>
<dbReference type="SUPFAM" id="SSF47384">
    <property type="entry name" value="Homodimeric domain of signal transducing histidine kinase"/>
    <property type="match status" value="1"/>
</dbReference>
<evidence type="ECO:0000256" key="6">
    <source>
        <dbReference type="ARBA" id="ARBA00022679"/>
    </source>
</evidence>
<comment type="subcellular location">
    <subcellularLocation>
        <location evidence="2">Cell membrane</location>
        <topology evidence="2">Multi-pass membrane protein</topology>
    </subcellularLocation>
</comment>
<organism evidence="13 14">
    <name type="scientific">Pokkaliibacter plantistimulans</name>
    <dbReference type="NCBI Taxonomy" id="1635171"/>
    <lineage>
        <taxon>Bacteria</taxon>
        <taxon>Pseudomonadati</taxon>
        <taxon>Pseudomonadota</taxon>
        <taxon>Gammaproteobacteria</taxon>
        <taxon>Oceanospirillales</taxon>
        <taxon>Balneatrichaceae</taxon>
        <taxon>Pokkaliibacter</taxon>
    </lineage>
</organism>
<feature type="domain" description="HAMP" evidence="12">
    <location>
        <begin position="170"/>
        <end position="222"/>
    </location>
</feature>
<evidence type="ECO:0000256" key="4">
    <source>
        <dbReference type="ARBA" id="ARBA00022475"/>
    </source>
</evidence>
<dbReference type="SMART" id="SM00304">
    <property type="entry name" value="HAMP"/>
    <property type="match status" value="1"/>
</dbReference>
<evidence type="ECO:0000256" key="9">
    <source>
        <dbReference type="ARBA" id="ARBA00022840"/>
    </source>
</evidence>
<reference evidence="13 14" key="1">
    <citation type="submission" date="2015-03" db="EMBL/GenBank/DDBJ databases">
        <authorList>
            <person name="Krishnan R."/>
            <person name="Midha S."/>
            <person name="Patil P.B."/>
            <person name="Rameshkumar N."/>
        </authorList>
    </citation>
    <scope>NUCLEOTIDE SEQUENCE [LARGE SCALE GENOMIC DNA]</scope>
    <source>
        <strain evidence="13 14">L1E11</strain>
    </source>
</reference>
<evidence type="ECO:0000313" key="14">
    <source>
        <dbReference type="Proteomes" id="UP000248090"/>
    </source>
</evidence>
<dbReference type="CDD" id="cd00082">
    <property type="entry name" value="HisKA"/>
    <property type="match status" value="1"/>
</dbReference>
<dbReference type="InterPro" id="IPR036890">
    <property type="entry name" value="HATPase_C_sf"/>
</dbReference>
<dbReference type="Pfam" id="PF00512">
    <property type="entry name" value="HisKA"/>
    <property type="match status" value="1"/>
</dbReference>
<evidence type="ECO:0000259" key="11">
    <source>
        <dbReference type="PROSITE" id="PS50109"/>
    </source>
</evidence>
<dbReference type="Gene3D" id="1.10.287.130">
    <property type="match status" value="1"/>
</dbReference>
<dbReference type="InterPro" id="IPR036097">
    <property type="entry name" value="HisK_dim/P_sf"/>
</dbReference>
<keyword evidence="8" id="KW-0418">Kinase</keyword>
<gene>
    <name evidence="13" type="ORF">WH50_00820</name>
</gene>
<keyword evidence="10" id="KW-0812">Transmembrane</keyword>
<keyword evidence="9" id="KW-0067">ATP-binding</keyword>
<evidence type="ECO:0000256" key="5">
    <source>
        <dbReference type="ARBA" id="ARBA00022553"/>
    </source>
</evidence>
<evidence type="ECO:0000256" key="1">
    <source>
        <dbReference type="ARBA" id="ARBA00000085"/>
    </source>
</evidence>
<feature type="domain" description="Histidine kinase" evidence="11">
    <location>
        <begin position="230"/>
        <end position="433"/>
    </location>
</feature>
<proteinExistence type="predicted"/>
<keyword evidence="7" id="KW-0547">Nucleotide-binding</keyword>
<dbReference type="InterPro" id="IPR005467">
    <property type="entry name" value="His_kinase_dom"/>
</dbReference>
<dbReference type="PROSITE" id="PS50885">
    <property type="entry name" value="HAMP"/>
    <property type="match status" value="1"/>
</dbReference>
<keyword evidence="10" id="KW-1133">Transmembrane helix</keyword>
<dbReference type="InterPro" id="IPR050980">
    <property type="entry name" value="2C_sensor_his_kinase"/>
</dbReference>
<dbReference type="EC" id="2.7.13.3" evidence="3"/>
<evidence type="ECO:0000256" key="3">
    <source>
        <dbReference type="ARBA" id="ARBA00012438"/>
    </source>
</evidence>
<keyword evidence="4" id="KW-1003">Cell membrane</keyword>
<dbReference type="Pfam" id="PF00672">
    <property type="entry name" value="HAMP"/>
    <property type="match status" value="1"/>
</dbReference>
<dbReference type="EMBL" id="LAPT01000002">
    <property type="protein sequence ID" value="PXF33097.1"/>
    <property type="molecule type" value="Genomic_DNA"/>
</dbReference>
<dbReference type="Gene3D" id="3.30.565.10">
    <property type="entry name" value="Histidine kinase-like ATPase, C-terminal domain"/>
    <property type="match status" value="1"/>
</dbReference>
<evidence type="ECO:0000256" key="10">
    <source>
        <dbReference type="SAM" id="Phobius"/>
    </source>
</evidence>
<dbReference type="PRINTS" id="PR00344">
    <property type="entry name" value="BCTRLSENSOR"/>
</dbReference>
<dbReference type="InterPro" id="IPR003661">
    <property type="entry name" value="HisK_dim/P_dom"/>
</dbReference>
<comment type="caution">
    <text evidence="13">The sequence shown here is derived from an EMBL/GenBank/DDBJ whole genome shotgun (WGS) entry which is preliminary data.</text>
</comment>
<dbReference type="SMART" id="SM00388">
    <property type="entry name" value="HisKA"/>
    <property type="match status" value="1"/>
</dbReference>
<dbReference type="PROSITE" id="PS50109">
    <property type="entry name" value="HIS_KIN"/>
    <property type="match status" value="1"/>
</dbReference>
<evidence type="ECO:0000256" key="8">
    <source>
        <dbReference type="ARBA" id="ARBA00022777"/>
    </source>
</evidence>
<dbReference type="CDD" id="cd06225">
    <property type="entry name" value="HAMP"/>
    <property type="match status" value="1"/>
</dbReference>
<dbReference type="InterPro" id="IPR004358">
    <property type="entry name" value="Sig_transdc_His_kin-like_C"/>
</dbReference>